<dbReference type="Proteomes" id="UP000481033">
    <property type="component" value="Unassembled WGS sequence"/>
</dbReference>
<keyword evidence="3" id="KW-1185">Reference proteome</keyword>
<evidence type="ECO:0000313" key="2">
    <source>
        <dbReference type="EMBL" id="NEZ57072.1"/>
    </source>
</evidence>
<reference evidence="2 3" key="1">
    <citation type="journal article" date="2020" name="Microb. Ecol.">
        <title>Ecogenomics of the Marine Benthic Filamentous Cyanobacterium Adonisia.</title>
        <authorList>
            <person name="Walter J.M."/>
            <person name="Coutinho F.H."/>
            <person name="Leomil L."/>
            <person name="Hargreaves P.I."/>
            <person name="Campeao M.E."/>
            <person name="Vieira V.V."/>
            <person name="Silva B.S."/>
            <person name="Fistarol G.O."/>
            <person name="Salomon P.S."/>
            <person name="Sawabe T."/>
            <person name="Mino S."/>
            <person name="Hosokawa M."/>
            <person name="Miyashita H."/>
            <person name="Maruyama F."/>
            <person name="van Verk M.C."/>
            <person name="Dutilh B.E."/>
            <person name="Thompson C.C."/>
            <person name="Thompson F.L."/>
        </authorList>
    </citation>
    <scope>NUCLEOTIDE SEQUENCE [LARGE SCALE GENOMIC DNA]</scope>
    <source>
        <strain evidence="2 3">CCMR0081</strain>
    </source>
</reference>
<proteinExistence type="predicted"/>
<dbReference type="Gene3D" id="3.50.50.60">
    <property type="entry name" value="FAD/NAD(P)-binding domain"/>
    <property type="match status" value="1"/>
</dbReference>
<feature type="domain" description="FAD-dependent urate hydroxylase HpyO/Asp monooxygenase CreE-like FAD/NAD(P)-binding" evidence="1">
    <location>
        <begin position="24"/>
        <end position="226"/>
    </location>
</feature>
<dbReference type="InterPro" id="IPR036188">
    <property type="entry name" value="FAD/NAD-bd_sf"/>
</dbReference>
<gene>
    <name evidence="2" type="ORF">DXZ20_15585</name>
</gene>
<comment type="caution">
    <text evidence="2">The sequence shown here is derived from an EMBL/GenBank/DDBJ whole genome shotgun (WGS) entry which is preliminary data.</text>
</comment>
<evidence type="ECO:0000313" key="3">
    <source>
        <dbReference type="Proteomes" id="UP000481033"/>
    </source>
</evidence>
<organism evidence="2 3">
    <name type="scientific">Adonisia turfae CCMR0081</name>
    <dbReference type="NCBI Taxonomy" id="2292702"/>
    <lineage>
        <taxon>Bacteria</taxon>
        <taxon>Bacillati</taxon>
        <taxon>Cyanobacteriota</taxon>
        <taxon>Adonisia</taxon>
        <taxon>Adonisia turfae</taxon>
    </lineage>
</organism>
<dbReference type="PANTHER" id="PTHR40254">
    <property type="entry name" value="BLR0577 PROTEIN"/>
    <property type="match status" value="1"/>
</dbReference>
<accession>A0A6M0RMR4</accession>
<dbReference type="SUPFAM" id="SSF51905">
    <property type="entry name" value="FAD/NAD(P)-binding domain"/>
    <property type="match status" value="2"/>
</dbReference>
<dbReference type="EMBL" id="QXHD01000004">
    <property type="protein sequence ID" value="NEZ57072.1"/>
    <property type="molecule type" value="Genomic_DNA"/>
</dbReference>
<dbReference type="PANTHER" id="PTHR40254:SF1">
    <property type="entry name" value="BLR0577 PROTEIN"/>
    <property type="match status" value="1"/>
</dbReference>
<evidence type="ECO:0000259" key="1">
    <source>
        <dbReference type="Pfam" id="PF13454"/>
    </source>
</evidence>
<dbReference type="InterPro" id="IPR052189">
    <property type="entry name" value="L-asp_N-monooxygenase_NS-form"/>
</dbReference>
<name>A0A6M0RMR4_9CYAN</name>
<sequence length="538" mass="59726">MLFLTISTNQDNCITGWVEPWRIAIAGAGISGFAILGHLVTQLRDQTERPIQISLFQPERTYQEANLTKAQKTRLAHFKALNKQTFIGGGQVYDPMQPALFTFNGGSAVRGFDFAQQRFDTANYFNWMQANRDLLAVLYPDFAPEQGQQRHPDHNLDDLHGTSPRGAYGLYLDEQFRRLLAHLPSHIMVQTIPQAVQSFVPSEQRVHVQTATASYQVNQLVCTIGHRFAPIRPEWQGQVFAAYPCDRYGAELPAHLTIVGAGPSGIEVALHALHNLGVERVSLVSHRGYARLPQIEPAVSYTCPWLTRQQMQRNPTARWAQYLLRQSLLTAYRVSDIAYPGWEAMLHIENYGCFLADYLQQATPAHPLARLARPVMSFYGQTKDLLPSDERVKLRQLLSSVKHLFATQSWACAELMLAAMRAGRLSLQAGTFLNHCETPTIVWPDSKQWQPKSVILATGFDSQIAPIYSLAVAQGAAVVDDSGKLAVNSTTGALIDAYGTTTNCYQIVGTSLSSVDRQAAQTAKALVQQMALSQETSV</sequence>
<dbReference type="AlphaFoldDB" id="A0A6M0RMR4"/>
<dbReference type="Pfam" id="PF13454">
    <property type="entry name" value="NAD_binding_9"/>
    <property type="match status" value="1"/>
</dbReference>
<protein>
    <recommendedName>
        <fullName evidence="1">FAD-dependent urate hydroxylase HpyO/Asp monooxygenase CreE-like FAD/NAD(P)-binding domain-containing protein</fullName>
    </recommendedName>
</protein>
<dbReference type="InterPro" id="IPR038732">
    <property type="entry name" value="HpyO/CreE_NAD-binding"/>
</dbReference>